<dbReference type="EMBL" id="NEVJ01000001">
    <property type="protein sequence ID" value="OZI26084.1"/>
    <property type="molecule type" value="Genomic_DNA"/>
</dbReference>
<dbReference type="Gene3D" id="3.40.190.10">
    <property type="entry name" value="Periplasmic binding protein-like II"/>
    <property type="match status" value="1"/>
</dbReference>
<dbReference type="AlphaFoldDB" id="A0A261RM06"/>
<dbReference type="SUPFAM" id="SSF53850">
    <property type="entry name" value="Periplasmic binding protein-like II"/>
    <property type="match status" value="1"/>
</dbReference>
<gene>
    <name evidence="2" type="ORF">CAL26_01655</name>
</gene>
<comment type="similarity">
    <text evidence="1">Belongs to the UPF0065 (bug) family.</text>
</comment>
<dbReference type="Proteomes" id="UP000216857">
    <property type="component" value="Unassembled WGS sequence"/>
</dbReference>
<organism evidence="2 3">
    <name type="scientific">Bordetella genomosp. 9</name>
    <dbReference type="NCBI Taxonomy" id="1416803"/>
    <lineage>
        <taxon>Bacteria</taxon>
        <taxon>Pseudomonadati</taxon>
        <taxon>Pseudomonadota</taxon>
        <taxon>Betaproteobacteria</taxon>
        <taxon>Burkholderiales</taxon>
        <taxon>Alcaligenaceae</taxon>
        <taxon>Bordetella</taxon>
    </lineage>
</organism>
<comment type="caution">
    <text evidence="2">The sequence shown here is derived from an EMBL/GenBank/DDBJ whole genome shotgun (WGS) entry which is preliminary data.</text>
</comment>
<dbReference type="PANTHER" id="PTHR42928">
    <property type="entry name" value="TRICARBOXYLATE-BINDING PROTEIN"/>
    <property type="match status" value="1"/>
</dbReference>
<evidence type="ECO:0000313" key="2">
    <source>
        <dbReference type="EMBL" id="OZI26084.1"/>
    </source>
</evidence>
<dbReference type="InterPro" id="IPR005064">
    <property type="entry name" value="BUG"/>
</dbReference>
<sequence>MDARRYRRAGCRREGRHARTGSGRLAVRRALTRHCGKYFIKKNARGILVTIRLKAVLHCALLCAALAFHGSAQAQNYPDHSVTIVVGYSPGGSGDQIARLVAQELTAALGQSFIVQNRPGAAGIIGSEYVSKAAHDGYTLMSGSSTELAANVSVYPKLPYDPVKSFVPIIQYSLQPNVLLVRPDSASVPVKSVQELIAYAKAHPDRLSFGSAGTGSSQDMAAQLFMMLTGTRLLHVPYKGGANAITDLMGGQIDMTFQPLPEALAYIQSGRLLALAVSGSKRSPLVPNVPTMQEAGVKGYEFGGWHALVAPAGTPQPIIEKLNGVLQKALQGDLGTKLQQIGLTVSGGTPAQAAERQQASVLKFKQLIEASGATATPTR</sequence>
<evidence type="ECO:0000256" key="1">
    <source>
        <dbReference type="ARBA" id="ARBA00006987"/>
    </source>
</evidence>
<dbReference type="PANTHER" id="PTHR42928:SF5">
    <property type="entry name" value="BLR1237 PROTEIN"/>
    <property type="match status" value="1"/>
</dbReference>
<name>A0A261RM06_9BORD</name>
<reference evidence="2" key="1">
    <citation type="submission" date="2017-05" db="EMBL/GenBank/DDBJ databases">
        <title>Complete and WGS of Bordetella genogroups.</title>
        <authorList>
            <person name="Spilker T."/>
            <person name="Lipuma J."/>
        </authorList>
    </citation>
    <scope>NUCLEOTIDE SEQUENCE</scope>
    <source>
        <strain evidence="2">AU21707</strain>
    </source>
</reference>
<accession>A0A261RM06</accession>
<dbReference type="Pfam" id="PF03401">
    <property type="entry name" value="TctC"/>
    <property type="match status" value="1"/>
</dbReference>
<protein>
    <recommendedName>
        <fullName evidence="4">MFS transporter</fullName>
    </recommendedName>
</protein>
<dbReference type="OrthoDB" id="9780943at2"/>
<evidence type="ECO:0008006" key="4">
    <source>
        <dbReference type="Google" id="ProtNLM"/>
    </source>
</evidence>
<keyword evidence="3" id="KW-1185">Reference proteome</keyword>
<dbReference type="Gene3D" id="3.40.190.150">
    <property type="entry name" value="Bordetella uptake gene, domain 1"/>
    <property type="match status" value="1"/>
</dbReference>
<dbReference type="CDD" id="cd13578">
    <property type="entry name" value="PBP2_Bug27"/>
    <property type="match status" value="1"/>
</dbReference>
<proteinExistence type="inferred from homology"/>
<dbReference type="InterPro" id="IPR042100">
    <property type="entry name" value="Bug_dom1"/>
</dbReference>
<evidence type="ECO:0000313" key="3">
    <source>
        <dbReference type="Proteomes" id="UP000216857"/>
    </source>
</evidence>